<dbReference type="Gene3D" id="3.30.70.2520">
    <property type="match status" value="1"/>
</dbReference>
<dbReference type="PIRSF" id="PIRSF000136">
    <property type="entry name" value="LGO_GLO"/>
    <property type="match status" value="1"/>
</dbReference>
<gene>
    <name evidence="5" type="ORF">R6Y95_06325</name>
</gene>
<dbReference type="InterPro" id="IPR007173">
    <property type="entry name" value="ALO_C"/>
</dbReference>
<dbReference type="Pfam" id="PF04030">
    <property type="entry name" value="ALO"/>
    <property type="match status" value="1"/>
</dbReference>
<evidence type="ECO:0000313" key="5">
    <source>
        <dbReference type="EMBL" id="WOX55089.1"/>
    </source>
</evidence>
<dbReference type="InterPro" id="IPR016166">
    <property type="entry name" value="FAD-bd_PCMH"/>
</dbReference>
<sequence length="397" mass="44802">MTEELVNWSGSLRFTPGRIERPTSEEELSRIVRRAAAEEKTVRPIGSMHTSSPIFVTDDILVSLAHLRGVASYDPGQSEATVLPGTPLHVLGDALHAHGLAVPNLGDIDVQQVAGAIATGTHGTGRSMQSLSCMLVGGRLLTAAGEIMAFSIEEDPEFVRAVRVSLGTLGIFTALRLRLLSAYDLRRREWCTTIDRCCLHLEDLIAENRNFDFYWYPRSDTVKLRTWNRPGEGPDDIPYATLVEDRTGPAHRMLSKSRSLKFHEMEYALPAKTGYECFERVRTAVLEKHRRNVGWRVLYRTVAPDDSCLSVASGRPTVTISLHQNATLPFWDYFRDIEPIFVEYGGRPHWAKKHTLKADDLRPLYPEWDRFRKIRRQMDPGGVFMTPPLYDLLEGGE</sequence>
<dbReference type="Proteomes" id="UP001626603">
    <property type="component" value="Chromosome"/>
</dbReference>
<keyword evidence="3" id="KW-0560">Oxidoreductase</keyword>
<dbReference type="Gene3D" id="3.30.465.10">
    <property type="match status" value="1"/>
</dbReference>
<keyword evidence="6" id="KW-1185">Reference proteome</keyword>
<keyword evidence="2" id="KW-0274">FAD</keyword>
<protein>
    <submittedName>
        <fullName evidence="5">D-arabinono-1,4-lactone oxidase</fullName>
    </submittedName>
</protein>
<proteinExistence type="predicted"/>
<reference evidence="5 6" key="1">
    <citation type="submission" date="2023-10" db="EMBL/GenBank/DDBJ databases">
        <title>The complete genome sequence of Methanoculleus palmolei DSM 4273.</title>
        <authorList>
            <person name="Lai S.-J."/>
            <person name="You Y.-T."/>
            <person name="Chen S.-C."/>
        </authorList>
    </citation>
    <scope>NUCLEOTIDE SEQUENCE [LARGE SCALE GENOMIC DNA]</scope>
    <source>
        <strain evidence="5 6">DSM 4273</strain>
    </source>
</reference>
<dbReference type="PROSITE" id="PS51387">
    <property type="entry name" value="FAD_PCMH"/>
    <property type="match status" value="1"/>
</dbReference>
<dbReference type="InterPro" id="IPR016167">
    <property type="entry name" value="FAD-bd_PCMH_sub1"/>
</dbReference>
<evidence type="ECO:0000256" key="1">
    <source>
        <dbReference type="ARBA" id="ARBA00022630"/>
    </source>
</evidence>
<dbReference type="EMBL" id="CP137641">
    <property type="protein sequence ID" value="WOX55089.1"/>
    <property type="molecule type" value="Genomic_DNA"/>
</dbReference>
<dbReference type="Gene3D" id="3.30.43.10">
    <property type="entry name" value="Uridine Diphospho-n-acetylenolpyruvylglucosamine Reductase, domain 2"/>
    <property type="match status" value="1"/>
</dbReference>
<dbReference type="PANTHER" id="PTHR43762:SF1">
    <property type="entry name" value="D-ARABINONO-1,4-LACTONE OXIDASE"/>
    <property type="match status" value="1"/>
</dbReference>
<organism evidence="5 6">
    <name type="scientific">Methanoculleus palmolei</name>
    <dbReference type="NCBI Taxonomy" id="72612"/>
    <lineage>
        <taxon>Archaea</taxon>
        <taxon>Methanobacteriati</taxon>
        <taxon>Methanobacteriota</taxon>
        <taxon>Stenosarchaea group</taxon>
        <taxon>Methanomicrobia</taxon>
        <taxon>Methanomicrobiales</taxon>
        <taxon>Methanomicrobiaceae</taxon>
        <taxon>Methanoculleus</taxon>
    </lineage>
</organism>
<dbReference type="InterPro" id="IPR016169">
    <property type="entry name" value="FAD-bd_PCMH_sub2"/>
</dbReference>
<dbReference type="PANTHER" id="PTHR43762">
    <property type="entry name" value="L-GULONOLACTONE OXIDASE"/>
    <property type="match status" value="1"/>
</dbReference>
<dbReference type="AlphaFoldDB" id="A0ABD8A6A3"/>
<dbReference type="Pfam" id="PF01565">
    <property type="entry name" value="FAD_binding_4"/>
    <property type="match status" value="1"/>
</dbReference>
<evidence type="ECO:0000313" key="6">
    <source>
        <dbReference type="Proteomes" id="UP001626603"/>
    </source>
</evidence>
<name>A0ABD8A6A3_9EURY</name>
<dbReference type="SUPFAM" id="SSF55103">
    <property type="entry name" value="FAD-linked oxidases, C-terminal domain"/>
    <property type="match status" value="1"/>
</dbReference>
<feature type="domain" description="FAD-binding PCMH-type" evidence="4">
    <location>
        <begin position="12"/>
        <end position="182"/>
    </location>
</feature>
<dbReference type="SUPFAM" id="SSF56176">
    <property type="entry name" value="FAD-binding/transporter-associated domain-like"/>
    <property type="match status" value="1"/>
</dbReference>
<evidence type="ECO:0000256" key="3">
    <source>
        <dbReference type="ARBA" id="ARBA00023002"/>
    </source>
</evidence>
<dbReference type="InterPro" id="IPR016171">
    <property type="entry name" value="Vanillyl_alc_oxidase_C-sub2"/>
</dbReference>
<dbReference type="GO" id="GO:0016491">
    <property type="term" value="F:oxidoreductase activity"/>
    <property type="evidence" value="ECO:0007669"/>
    <property type="project" value="UniProtKB-KW"/>
</dbReference>
<dbReference type="Gene3D" id="1.10.45.10">
    <property type="entry name" value="Vanillyl-alcohol Oxidase, Chain A, domain 4"/>
    <property type="match status" value="1"/>
</dbReference>
<dbReference type="InterPro" id="IPR036318">
    <property type="entry name" value="FAD-bd_PCMH-like_sf"/>
</dbReference>
<evidence type="ECO:0000259" key="4">
    <source>
        <dbReference type="PROSITE" id="PS51387"/>
    </source>
</evidence>
<dbReference type="InterPro" id="IPR006094">
    <property type="entry name" value="Oxid_FAD_bind_N"/>
</dbReference>
<keyword evidence="1" id="KW-0285">Flavoprotein</keyword>
<dbReference type="InterPro" id="IPR010031">
    <property type="entry name" value="FAD_lactone_oxidase-like"/>
</dbReference>
<evidence type="ECO:0000256" key="2">
    <source>
        <dbReference type="ARBA" id="ARBA00022827"/>
    </source>
</evidence>
<accession>A0ABD8A6A3</accession>
<dbReference type="InterPro" id="IPR016164">
    <property type="entry name" value="FAD-linked_Oxase-like_C"/>
</dbReference>